<dbReference type="OrthoDB" id="3900342at2759"/>
<dbReference type="InterPro" id="IPR004840">
    <property type="entry name" value="Amino_acid_permease_CS"/>
</dbReference>
<evidence type="ECO:0000256" key="1">
    <source>
        <dbReference type="ARBA" id="ARBA00004141"/>
    </source>
</evidence>
<evidence type="ECO:0000256" key="3">
    <source>
        <dbReference type="ARBA" id="ARBA00022692"/>
    </source>
</evidence>
<feature type="transmembrane region" description="Helical" evidence="8">
    <location>
        <begin position="116"/>
        <end position="139"/>
    </location>
</feature>
<reference evidence="10 11" key="1">
    <citation type="submission" date="2017-01" db="EMBL/GenBank/DDBJ databases">
        <authorList>
            <person name="Mah S.A."/>
            <person name="Swanson W.J."/>
            <person name="Moy G.W."/>
            <person name="Vacquier V.D."/>
        </authorList>
    </citation>
    <scope>NUCLEOTIDE SEQUENCE [LARGE SCALE GENOMIC DNA]</scope>
    <source>
        <strain evidence="10 11">GSMNP</strain>
    </source>
</reference>
<dbReference type="GO" id="GO:0015171">
    <property type="term" value="F:amino acid transmembrane transporter activity"/>
    <property type="evidence" value="ECO:0007669"/>
    <property type="project" value="TreeGrafter"/>
</dbReference>
<evidence type="ECO:0000313" key="11">
    <source>
        <dbReference type="Proteomes" id="UP000187283"/>
    </source>
</evidence>
<sequence>MENNNVGSETDDFERKGEYTAERQDNMKRSLKNRHMTMIALGGTIGTGIFLTSGVALNYGGPGGSLMAYVLSGINSYFVLSALAEMGTYIPVTGSFNSYAGRFVDSALRFTIPYNYVYSMLISTANDLVAVGILMQFWFPNVHPIIWSAVGFVILLALNSLGPRVYGEIEFWLAIIKVFAIIIFIIVASLVASGVIGGQNYGFSNWSYGTGPFVGGIKGFLNAYVYAFGAYSGLEIIGITAGESRSPTRDIPNATRTLFWRILLFYVLTIFLVGLIIPYDNENLLKSGIKAVAISPIVLVYRILGVKAAPDIMNAVILSSIMSSANTLLFTTSRSLYSLGCSEQGWKKWKIISKKGAPIYALVTCCLVVAALTCLSMFGNKSVFQWLAAATSINGIVNWLFILFIHWRFRRGYKKQGYLVDDLPFVSFLYPFGQYITFFLMFFILLAQGYGTFIGVKFDAAGFSKSYLGIPVFLIFYFGYKFTKKTKLVPLDKMDYETENYISLGFENYRHVKYTAMERLKSFFA</sequence>
<feature type="transmembrane region" description="Helical" evidence="8">
    <location>
        <begin position="145"/>
        <end position="162"/>
    </location>
</feature>
<feature type="compositionally biased region" description="Basic and acidic residues" evidence="7">
    <location>
        <begin position="13"/>
        <end position="26"/>
    </location>
</feature>
<keyword evidence="3 8" id="KW-0812">Transmembrane</keyword>
<keyword evidence="11" id="KW-1185">Reference proteome</keyword>
<keyword evidence="4" id="KW-0029">Amino-acid transport</keyword>
<dbReference type="FunFam" id="1.20.1740.10:FF:000001">
    <property type="entry name" value="Amino acid permease"/>
    <property type="match status" value="1"/>
</dbReference>
<dbReference type="STRING" id="133412.A0A1R1XRF5"/>
<dbReference type="InterPro" id="IPR050524">
    <property type="entry name" value="APC_YAT"/>
</dbReference>
<comment type="subcellular location">
    <subcellularLocation>
        <location evidence="1">Membrane</location>
        <topology evidence="1">Multi-pass membrane protein</topology>
    </subcellularLocation>
</comment>
<name>A0A1R1XRF5_9FUNG</name>
<feature type="transmembrane region" description="Helical" evidence="8">
    <location>
        <begin position="77"/>
        <end position="96"/>
    </location>
</feature>
<dbReference type="Gene3D" id="1.20.1740.10">
    <property type="entry name" value="Amino acid/polyamine transporter I"/>
    <property type="match status" value="1"/>
</dbReference>
<dbReference type="Proteomes" id="UP000187283">
    <property type="component" value="Unassembled WGS sequence"/>
</dbReference>
<accession>A0A1R1XRF5</accession>
<keyword evidence="2" id="KW-0813">Transport</keyword>
<dbReference type="GO" id="GO:0016020">
    <property type="term" value="C:membrane"/>
    <property type="evidence" value="ECO:0007669"/>
    <property type="project" value="UniProtKB-SubCell"/>
</dbReference>
<feature type="transmembrane region" description="Helical" evidence="8">
    <location>
        <begin position="36"/>
        <end position="57"/>
    </location>
</feature>
<feature type="transmembrane region" description="Helical" evidence="8">
    <location>
        <begin position="285"/>
        <end position="304"/>
    </location>
</feature>
<protein>
    <submittedName>
        <fullName evidence="10">Lysine-specific permease</fullName>
    </submittedName>
</protein>
<evidence type="ECO:0000313" key="10">
    <source>
        <dbReference type="EMBL" id="OMJ17232.1"/>
    </source>
</evidence>
<feature type="region of interest" description="Disordered" evidence="7">
    <location>
        <begin position="1"/>
        <end position="26"/>
    </location>
</feature>
<dbReference type="EMBL" id="LSSN01002103">
    <property type="protein sequence ID" value="OMJ17232.1"/>
    <property type="molecule type" value="Genomic_DNA"/>
</dbReference>
<feature type="transmembrane region" description="Helical" evidence="8">
    <location>
        <begin position="357"/>
        <end position="378"/>
    </location>
</feature>
<organism evidence="10 11">
    <name type="scientific">Smittium culicis</name>
    <dbReference type="NCBI Taxonomy" id="133412"/>
    <lineage>
        <taxon>Eukaryota</taxon>
        <taxon>Fungi</taxon>
        <taxon>Fungi incertae sedis</taxon>
        <taxon>Zoopagomycota</taxon>
        <taxon>Kickxellomycotina</taxon>
        <taxon>Harpellomycetes</taxon>
        <taxon>Harpellales</taxon>
        <taxon>Legeriomycetaceae</taxon>
        <taxon>Smittium</taxon>
    </lineage>
</organism>
<evidence type="ECO:0000256" key="8">
    <source>
        <dbReference type="SAM" id="Phobius"/>
    </source>
</evidence>
<evidence type="ECO:0000256" key="4">
    <source>
        <dbReference type="ARBA" id="ARBA00022970"/>
    </source>
</evidence>
<feature type="transmembrane region" description="Helical" evidence="8">
    <location>
        <begin position="258"/>
        <end position="279"/>
    </location>
</feature>
<dbReference type="InterPro" id="IPR004841">
    <property type="entry name" value="AA-permease/SLC12A_dom"/>
</dbReference>
<evidence type="ECO:0000256" key="2">
    <source>
        <dbReference type="ARBA" id="ARBA00022448"/>
    </source>
</evidence>
<dbReference type="PROSITE" id="PS00218">
    <property type="entry name" value="AMINO_ACID_PERMEASE_1"/>
    <property type="match status" value="1"/>
</dbReference>
<evidence type="ECO:0000256" key="6">
    <source>
        <dbReference type="ARBA" id="ARBA00023136"/>
    </source>
</evidence>
<evidence type="ECO:0000256" key="5">
    <source>
        <dbReference type="ARBA" id="ARBA00022989"/>
    </source>
</evidence>
<feature type="transmembrane region" description="Helical" evidence="8">
    <location>
        <begin position="174"/>
        <end position="196"/>
    </location>
</feature>
<dbReference type="PANTHER" id="PTHR43341">
    <property type="entry name" value="AMINO ACID PERMEASE"/>
    <property type="match status" value="1"/>
</dbReference>
<feature type="transmembrane region" description="Helical" evidence="8">
    <location>
        <begin position="428"/>
        <end position="450"/>
    </location>
</feature>
<feature type="transmembrane region" description="Helical" evidence="8">
    <location>
        <begin position="384"/>
        <end position="407"/>
    </location>
</feature>
<dbReference type="AlphaFoldDB" id="A0A1R1XRF5"/>
<evidence type="ECO:0000259" key="9">
    <source>
        <dbReference type="Pfam" id="PF00324"/>
    </source>
</evidence>
<keyword evidence="6 8" id="KW-0472">Membrane</keyword>
<feature type="transmembrane region" description="Helical" evidence="8">
    <location>
        <begin position="462"/>
        <end position="480"/>
    </location>
</feature>
<dbReference type="PANTHER" id="PTHR43341:SF1">
    <property type="entry name" value="GENERAL AMINO-ACID PERMEASE GAP1"/>
    <property type="match status" value="1"/>
</dbReference>
<dbReference type="Pfam" id="PF00324">
    <property type="entry name" value="AA_permease"/>
    <property type="match status" value="1"/>
</dbReference>
<dbReference type="PIRSF" id="PIRSF006060">
    <property type="entry name" value="AA_transporter"/>
    <property type="match status" value="1"/>
</dbReference>
<gene>
    <name evidence="10" type="ORF">AYI70_g6117</name>
</gene>
<comment type="caution">
    <text evidence="10">The sequence shown here is derived from an EMBL/GenBank/DDBJ whole genome shotgun (WGS) entry which is preliminary data.</text>
</comment>
<proteinExistence type="predicted"/>
<feature type="domain" description="Amino acid permease/ SLC12A" evidence="9">
    <location>
        <begin position="35"/>
        <end position="488"/>
    </location>
</feature>
<evidence type="ECO:0000256" key="7">
    <source>
        <dbReference type="SAM" id="MobiDB-lite"/>
    </source>
</evidence>
<keyword evidence="5 8" id="KW-1133">Transmembrane helix</keyword>
<feature type="transmembrane region" description="Helical" evidence="8">
    <location>
        <begin position="216"/>
        <end position="237"/>
    </location>
</feature>